<keyword evidence="2" id="KW-1185">Reference proteome</keyword>
<reference evidence="1 2" key="1">
    <citation type="submission" date="2022-05" db="EMBL/GenBank/DDBJ databases">
        <authorList>
            <consortium name="Genoscope - CEA"/>
            <person name="William W."/>
        </authorList>
    </citation>
    <scope>NUCLEOTIDE SEQUENCE [LARGE SCALE GENOMIC DNA]</scope>
</reference>
<evidence type="ECO:0000313" key="2">
    <source>
        <dbReference type="Proteomes" id="UP001159427"/>
    </source>
</evidence>
<comment type="caution">
    <text evidence="1">The sequence shown here is derived from an EMBL/GenBank/DDBJ whole genome shotgun (WGS) entry which is preliminary data.</text>
</comment>
<name>A0ABN8SIN3_9CNID</name>
<dbReference type="Proteomes" id="UP001159427">
    <property type="component" value="Unassembled WGS sequence"/>
</dbReference>
<accession>A0ABN8SIN3</accession>
<feature type="non-terminal residue" evidence="1">
    <location>
        <position position="1"/>
    </location>
</feature>
<organism evidence="1 2">
    <name type="scientific">Porites evermanni</name>
    <dbReference type="NCBI Taxonomy" id="104178"/>
    <lineage>
        <taxon>Eukaryota</taxon>
        <taxon>Metazoa</taxon>
        <taxon>Cnidaria</taxon>
        <taxon>Anthozoa</taxon>
        <taxon>Hexacorallia</taxon>
        <taxon>Scleractinia</taxon>
        <taxon>Fungiina</taxon>
        <taxon>Poritidae</taxon>
        <taxon>Porites</taxon>
    </lineage>
</organism>
<proteinExistence type="predicted"/>
<dbReference type="EMBL" id="CALNXI010002853">
    <property type="protein sequence ID" value="CAH3191108.1"/>
    <property type="molecule type" value="Genomic_DNA"/>
</dbReference>
<gene>
    <name evidence="1" type="ORF">PEVE_00021299</name>
</gene>
<protein>
    <submittedName>
        <fullName evidence="1">Uncharacterized protein</fullName>
    </submittedName>
</protein>
<sequence length="251" mass="28410">LRSTNTEQQERHFNAFSSISAATSSRRPGELITPGIIRMQAEVKSEESKQRDTVKEQECRLWKLVCCLPKAQNTIIPHRIILKYPHAFQAHLEKIADLLHCVNENDTMYENDICDVQQDDEELEDIHDFQQVGEYLMECEQEENLNETCHNEENSLTEQELLTPRIESLAGKELTNSTPAVVAQATSAESCQLKTTLAKSVSEVLGETKEVKTLDSMHIKLKSNLARKEDYEAALAIVPKMLISCSHVNVT</sequence>
<evidence type="ECO:0000313" key="1">
    <source>
        <dbReference type="EMBL" id="CAH3191108.1"/>
    </source>
</evidence>